<feature type="chain" id="PRO_5025647589" evidence="1">
    <location>
        <begin position="21"/>
        <end position="149"/>
    </location>
</feature>
<dbReference type="AlphaFoldDB" id="A0A6A5STR4"/>
<feature type="signal peptide" evidence="1">
    <location>
        <begin position="1"/>
        <end position="20"/>
    </location>
</feature>
<organism evidence="2 3">
    <name type="scientific">Clathrospora elynae</name>
    <dbReference type="NCBI Taxonomy" id="706981"/>
    <lineage>
        <taxon>Eukaryota</taxon>
        <taxon>Fungi</taxon>
        <taxon>Dikarya</taxon>
        <taxon>Ascomycota</taxon>
        <taxon>Pezizomycotina</taxon>
        <taxon>Dothideomycetes</taxon>
        <taxon>Pleosporomycetidae</taxon>
        <taxon>Pleosporales</taxon>
        <taxon>Diademaceae</taxon>
        <taxon>Clathrospora</taxon>
    </lineage>
</organism>
<dbReference type="EMBL" id="ML976020">
    <property type="protein sequence ID" value="KAF1944005.1"/>
    <property type="molecule type" value="Genomic_DNA"/>
</dbReference>
<evidence type="ECO:0000313" key="3">
    <source>
        <dbReference type="Proteomes" id="UP000800038"/>
    </source>
</evidence>
<evidence type="ECO:0000313" key="2">
    <source>
        <dbReference type="EMBL" id="KAF1944005.1"/>
    </source>
</evidence>
<sequence>MRFFNTASPLIGLLAMCASTAPTTTISASANGTVVPVPKYTTYDAELAAAIAFARAAGLNNPSTGLANSDTQCGQYKVDEGSYNVPTFASNSICQNTVSNTHMNIIANWACGLCIVFDGRACQGSIRWTGGPQGYVSHAVEGAQSYFCY</sequence>
<dbReference type="Proteomes" id="UP000800038">
    <property type="component" value="Unassembled WGS sequence"/>
</dbReference>
<gene>
    <name evidence="2" type="ORF">EJ02DRAFT_432778</name>
</gene>
<dbReference type="OrthoDB" id="3678504at2759"/>
<protein>
    <submittedName>
        <fullName evidence="2">Uncharacterized protein</fullName>
    </submittedName>
</protein>
<reference evidence="2" key="1">
    <citation type="journal article" date="2020" name="Stud. Mycol.">
        <title>101 Dothideomycetes genomes: a test case for predicting lifestyles and emergence of pathogens.</title>
        <authorList>
            <person name="Haridas S."/>
            <person name="Albert R."/>
            <person name="Binder M."/>
            <person name="Bloem J."/>
            <person name="Labutti K."/>
            <person name="Salamov A."/>
            <person name="Andreopoulos B."/>
            <person name="Baker S."/>
            <person name="Barry K."/>
            <person name="Bills G."/>
            <person name="Bluhm B."/>
            <person name="Cannon C."/>
            <person name="Castanera R."/>
            <person name="Culley D."/>
            <person name="Daum C."/>
            <person name="Ezra D."/>
            <person name="Gonzalez J."/>
            <person name="Henrissat B."/>
            <person name="Kuo A."/>
            <person name="Liang C."/>
            <person name="Lipzen A."/>
            <person name="Lutzoni F."/>
            <person name="Magnuson J."/>
            <person name="Mondo S."/>
            <person name="Nolan M."/>
            <person name="Ohm R."/>
            <person name="Pangilinan J."/>
            <person name="Park H.-J."/>
            <person name="Ramirez L."/>
            <person name="Alfaro M."/>
            <person name="Sun H."/>
            <person name="Tritt A."/>
            <person name="Yoshinaga Y."/>
            <person name="Zwiers L.-H."/>
            <person name="Turgeon B."/>
            <person name="Goodwin S."/>
            <person name="Spatafora J."/>
            <person name="Crous P."/>
            <person name="Grigoriev I."/>
        </authorList>
    </citation>
    <scope>NUCLEOTIDE SEQUENCE</scope>
    <source>
        <strain evidence="2">CBS 161.51</strain>
    </source>
</reference>
<evidence type="ECO:0000256" key="1">
    <source>
        <dbReference type="SAM" id="SignalP"/>
    </source>
</evidence>
<keyword evidence="3" id="KW-1185">Reference proteome</keyword>
<proteinExistence type="predicted"/>
<accession>A0A6A5STR4</accession>
<keyword evidence="1" id="KW-0732">Signal</keyword>
<name>A0A6A5STR4_9PLEO</name>